<dbReference type="Pfam" id="PF14577">
    <property type="entry name" value="SEO_C"/>
    <property type="match status" value="1"/>
</dbReference>
<proteinExistence type="predicted"/>
<evidence type="ECO:0000313" key="3">
    <source>
        <dbReference type="Proteomes" id="UP001359559"/>
    </source>
</evidence>
<comment type="caution">
    <text evidence="2">The sequence shown here is derived from an EMBL/GenBank/DDBJ whole genome shotgun (WGS) entry which is preliminary data.</text>
</comment>
<dbReference type="EMBL" id="JAYKXN010000008">
    <property type="protein sequence ID" value="KAK7262708.1"/>
    <property type="molecule type" value="Genomic_DNA"/>
</dbReference>
<evidence type="ECO:0000313" key="2">
    <source>
        <dbReference type="EMBL" id="KAK7262708.1"/>
    </source>
</evidence>
<accession>A0AAN9ET07</accession>
<name>A0AAN9ET07_CLITE</name>
<dbReference type="AlphaFoldDB" id="A0AAN9ET07"/>
<protein>
    <recommendedName>
        <fullName evidence="1">Sieve element occlusion C-terminal domain-containing protein</fullName>
    </recommendedName>
</protein>
<dbReference type="Proteomes" id="UP001359559">
    <property type="component" value="Unassembled WGS sequence"/>
</dbReference>
<dbReference type="InterPro" id="IPR027944">
    <property type="entry name" value="SEO_C"/>
</dbReference>
<reference evidence="2 3" key="1">
    <citation type="submission" date="2024-01" db="EMBL/GenBank/DDBJ databases">
        <title>The genomes of 5 underutilized Papilionoideae crops provide insights into root nodulation and disease resistance.</title>
        <authorList>
            <person name="Yuan L."/>
        </authorList>
    </citation>
    <scope>NUCLEOTIDE SEQUENCE [LARGE SCALE GENOMIC DNA]</scope>
    <source>
        <strain evidence="2">LY-2023</strain>
        <tissue evidence="2">Leaf</tissue>
    </source>
</reference>
<feature type="domain" description="Sieve element occlusion C-terminal" evidence="1">
    <location>
        <begin position="5"/>
        <end position="64"/>
    </location>
</feature>
<gene>
    <name evidence="2" type="ORF">RJT34_30285</name>
</gene>
<sequence length="91" mass="10437">MIDPQGANERARDKGDIALNCLQDFDQWKDRIEPDGVVAAMNDYLTKNKTPHHCHRLILPGISHRRLCVLNVAVKWINTSCTIFMENFDNS</sequence>
<organism evidence="2 3">
    <name type="scientific">Clitoria ternatea</name>
    <name type="common">Butterfly pea</name>
    <dbReference type="NCBI Taxonomy" id="43366"/>
    <lineage>
        <taxon>Eukaryota</taxon>
        <taxon>Viridiplantae</taxon>
        <taxon>Streptophyta</taxon>
        <taxon>Embryophyta</taxon>
        <taxon>Tracheophyta</taxon>
        <taxon>Spermatophyta</taxon>
        <taxon>Magnoliopsida</taxon>
        <taxon>eudicotyledons</taxon>
        <taxon>Gunneridae</taxon>
        <taxon>Pentapetalae</taxon>
        <taxon>rosids</taxon>
        <taxon>fabids</taxon>
        <taxon>Fabales</taxon>
        <taxon>Fabaceae</taxon>
        <taxon>Papilionoideae</taxon>
        <taxon>50 kb inversion clade</taxon>
        <taxon>NPAAA clade</taxon>
        <taxon>indigoferoid/millettioid clade</taxon>
        <taxon>Phaseoleae</taxon>
        <taxon>Clitoria</taxon>
    </lineage>
</organism>
<keyword evidence="3" id="KW-1185">Reference proteome</keyword>
<evidence type="ECO:0000259" key="1">
    <source>
        <dbReference type="Pfam" id="PF14577"/>
    </source>
</evidence>